<dbReference type="PANTHER" id="PTHR10344:SF4">
    <property type="entry name" value="UMP-CMP KINASE 2, MITOCHONDRIAL"/>
    <property type="match status" value="1"/>
</dbReference>
<evidence type="ECO:0000256" key="10">
    <source>
        <dbReference type="ARBA" id="ARBA00048743"/>
    </source>
</evidence>
<dbReference type="GO" id="GO:0005829">
    <property type="term" value="C:cytosol"/>
    <property type="evidence" value="ECO:0007669"/>
    <property type="project" value="TreeGrafter"/>
</dbReference>
<gene>
    <name evidence="12 14" type="primary">tmk</name>
    <name evidence="14" type="ORF">PNK_0809</name>
</gene>
<dbReference type="GO" id="GO:0005524">
    <property type="term" value="F:ATP binding"/>
    <property type="evidence" value="ECO:0007669"/>
    <property type="project" value="UniProtKB-UniRule"/>
</dbReference>
<dbReference type="GO" id="GO:0006235">
    <property type="term" value="P:dTTP biosynthetic process"/>
    <property type="evidence" value="ECO:0007669"/>
    <property type="project" value="UniProtKB-UniRule"/>
</dbReference>
<dbReference type="InParanoid" id="A0A0U5JCQ2"/>
<dbReference type="InterPro" id="IPR018095">
    <property type="entry name" value="Thymidylate_kin_CS"/>
</dbReference>
<keyword evidence="15" id="KW-1185">Reference proteome</keyword>
<comment type="function">
    <text evidence="11 12">Phosphorylation of dTMP to form dTDP in both de novo and salvage pathways of dTTP synthesis.</text>
</comment>
<dbReference type="InterPro" id="IPR039430">
    <property type="entry name" value="Thymidylate_kin-like_dom"/>
</dbReference>
<dbReference type="EMBL" id="LN879502">
    <property type="protein sequence ID" value="CUI16434.1"/>
    <property type="molecule type" value="Genomic_DNA"/>
</dbReference>
<dbReference type="InterPro" id="IPR027417">
    <property type="entry name" value="P-loop_NTPase"/>
</dbReference>
<dbReference type="GO" id="GO:0006233">
    <property type="term" value="P:dTDP biosynthetic process"/>
    <property type="evidence" value="ECO:0007669"/>
    <property type="project" value="InterPro"/>
</dbReference>
<keyword evidence="6 12" id="KW-0547">Nucleotide-binding</keyword>
<keyword evidence="4 12" id="KW-0808">Transferase</keyword>
<dbReference type="PATRIC" id="fig|389348.3.peg.888"/>
<dbReference type="AlphaFoldDB" id="A0A0U5JCQ2"/>
<evidence type="ECO:0000256" key="1">
    <source>
        <dbReference type="ARBA" id="ARBA00009776"/>
    </source>
</evidence>
<feature type="binding site" evidence="12">
    <location>
        <begin position="15"/>
        <end position="22"/>
    </location>
    <ligand>
        <name>ATP</name>
        <dbReference type="ChEBI" id="CHEBI:30616"/>
    </ligand>
</feature>
<evidence type="ECO:0000256" key="11">
    <source>
        <dbReference type="ARBA" id="ARBA00057735"/>
    </source>
</evidence>
<dbReference type="CDD" id="cd01672">
    <property type="entry name" value="TMPK"/>
    <property type="match status" value="1"/>
</dbReference>
<evidence type="ECO:0000256" key="6">
    <source>
        <dbReference type="ARBA" id="ARBA00022741"/>
    </source>
</evidence>
<comment type="similarity">
    <text evidence="1 12">Belongs to the thymidylate kinase family.</text>
</comment>
<dbReference type="FunCoup" id="A0A0U5JCQ2">
    <property type="interactions" value="380"/>
</dbReference>
<organism evidence="14 15">
    <name type="scientific">Candidatus Protochlamydia naegleriophila</name>
    <dbReference type="NCBI Taxonomy" id="389348"/>
    <lineage>
        <taxon>Bacteria</taxon>
        <taxon>Pseudomonadati</taxon>
        <taxon>Chlamydiota</taxon>
        <taxon>Chlamydiia</taxon>
        <taxon>Parachlamydiales</taxon>
        <taxon>Parachlamydiaceae</taxon>
        <taxon>Candidatus Protochlamydia</taxon>
    </lineage>
</organism>
<dbReference type="KEGG" id="pnl:PNK_0809"/>
<dbReference type="InterPro" id="IPR018094">
    <property type="entry name" value="Thymidylate_kinase"/>
</dbReference>
<accession>A0A0U5JCQ2</accession>
<dbReference type="Proteomes" id="UP000069902">
    <property type="component" value="Chromosome cPNK"/>
</dbReference>
<dbReference type="PROSITE" id="PS01331">
    <property type="entry name" value="THYMIDYLATE_KINASE"/>
    <property type="match status" value="1"/>
</dbReference>
<evidence type="ECO:0000256" key="3">
    <source>
        <dbReference type="ARBA" id="ARBA00017144"/>
    </source>
</evidence>
<dbReference type="PANTHER" id="PTHR10344">
    <property type="entry name" value="THYMIDYLATE KINASE"/>
    <property type="match status" value="1"/>
</dbReference>
<proteinExistence type="inferred from homology"/>
<evidence type="ECO:0000259" key="13">
    <source>
        <dbReference type="Pfam" id="PF02223"/>
    </source>
</evidence>
<dbReference type="STRING" id="389348.PNK_0809"/>
<evidence type="ECO:0000256" key="9">
    <source>
        <dbReference type="ARBA" id="ARBA00029962"/>
    </source>
</evidence>
<dbReference type="Pfam" id="PF02223">
    <property type="entry name" value="Thymidylate_kin"/>
    <property type="match status" value="1"/>
</dbReference>
<dbReference type="SUPFAM" id="SSF52540">
    <property type="entry name" value="P-loop containing nucleoside triphosphate hydrolases"/>
    <property type="match status" value="1"/>
</dbReference>
<keyword evidence="5 12" id="KW-0545">Nucleotide biosynthesis</keyword>
<dbReference type="HAMAP" id="MF_00165">
    <property type="entry name" value="Thymidylate_kinase"/>
    <property type="match status" value="1"/>
</dbReference>
<comment type="catalytic activity">
    <reaction evidence="10 12">
        <text>dTMP + ATP = dTDP + ADP</text>
        <dbReference type="Rhea" id="RHEA:13517"/>
        <dbReference type="ChEBI" id="CHEBI:30616"/>
        <dbReference type="ChEBI" id="CHEBI:58369"/>
        <dbReference type="ChEBI" id="CHEBI:63528"/>
        <dbReference type="ChEBI" id="CHEBI:456216"/>
        <dbReference type="EC" id="2.7.4.9"/>
    </reaction>
</comment>
<dbReference type="EC" id="2.7.4.9" evidence="2 12"/>
<keyword evidence="7 12" id="KW-0418">Kinase</keyword>
<evidence type="ECO:0000256" key="2">
    <source>
        <dbReference type="ARBA" id="ARBA00012980"/>
    </source>
</evidence>
<dbReference type="Gene3D" id="3.40.50.300">
    <property type="entry name" value="P-loop containing nucleotide triphosphate hydrolases"/>
    <property type="match status" value="1"/>
</dbReference>
<dbReference type="GO" id="GO:0004798">
    <property type="term" value="F:dTMP kinase activity"/>
    <property type="evidence" value="ECO:0007669"/>
    <property type="project" value="UniProtKB-UniRule"/>
</dbReference>
<feature type="domain" description="Thymidylate kinase-like" evidence="13">
    <location>
        <begin position="13"/>
        <end position="206"/>
    </location>
</feature>
<evidence type="ECO:0000256" key="12">
    <source>
        <dbReference type="HAMAP-Rule" id="MF_00165"/>
    </source>
</evidence>
<evidence type="ECO:0000256" key="5">
    <source>
        <dbReference type="ARBA" id="ARBA00022727"/>
    </source>
</evidence>
<evidence type="ECO:0000256" key="7">
    <source>
        <dbReference type="ARBA" id="ARBA00022777"/>
    </source>
</evidence>
<name>A0A0U5JCQ2_9BACT</name>
<dbReference type="GO" id="GO:0006227">
    <property type="term" value="P:dUDP biosynthetic process"/>
    <property type="evidence" value="ECO:0007669"/>
    <property type="project" value="TreeGrafter"/>
</dbReference>
<reference evidence="15" key="1">
    <citation type="submission" date="2015-09" db="EMBL/GenBank/DDBJ databases">
        <authorList>
            <person name="Bertelli C."/>
        </authorList>
    </citation>
    <scope>NUCLEOTIDE SEQUENCE [LARGE SCALE GENOMIC DNA]</scope>
    <source>
        <strain evidence="15">KNic</strain>
    </source>
</reference>
<evidence type="ECO:0000313" key="15">
    <source>
        <dbReference type="Proteomes" id="UP000069902"/>
    </source>
</evidence>
<evidence type="ECO:0000313" key="14">
    <source>
        <dbReference type="EMBL" id="CUI16434.1"/>
    </source>
</evidence>
<dbReference type="RefSeq" id="WP_059060441.1">
    <property type="nucleotide sequence ID" value="NZ_LN879502.1"/>
</dbReference>
<dbReference type="NCBIfam" id="TIGR00041">
    <property type="entry name" value="DTMP_kinase"/>
    <property type="match status" value="1"/>
</dbReference>
<keyword evidence="8 12" id="KW-0067">ATP-binding</keyword>
<dbReference type="FunFam" id="3.40.50.300:FF:000225">
    <property type="entry name" value="Thymidylate kinase"/>
    <property type="match status" value="1"/>
</dbReference>
<sequence length="227" mass="25325">MTKTLSKGYFITIEGGEGSGKSTLLKQLAEHLQSCGYEVVQTREPGGSKLGESIRSWLLNCDDAIKIGHQAELLLFLAARAQHIEELIKPALDAGKIVLCDRFNDSTIAYQGAARGLDHRQVQQFCNLVCGDVLPQLTLFLDVAPEVGLQRTQRLQKEHAQAGELDRIESEKVDFHQRVREAFQALAKREPLRIYRIDASHSQAGVLKEAIRAMDELILFPNHKARA</sequence>
<evidence type="ECO:0000256" key="4">
    <source>
        <dbReference type="ARBA" id="ARBA00022679"/>
    </source>
</evidence>
<protein>
    <recommendedName>
        <fullName evidence="3 12">Thymidylate kinase</fullName>
        <ecNumber evidence="2 12">2.7.4.9</ecNumber>
    </recommendedName>
    <alternativeName>
        <fullName evidence="9 12">dTMP kinase</fullName>
    </alternativeName>
</protein>
<evidence type="ECO:0000256" key="8">
    <source>
        <dbReference type="ARBA" id="ARBA00022840"/>
    </source>
</evidence>